<evidence type="ECO:0000313" key="4">
    <source>
        <dbReference type="Proteomes" id="UP000006640"/>
    </source>
</evidence>
<dbReference type="KEGG" id="tbi:Tbis_1607"/>
<reference evidence="3 4" key="1">
    <citation type="submission" date="2010-01" db="EMBL/GenBank/DDBJ databases">
        <title>The complete genome of Thermobispora bispora DSM 43833.</title>
        <authorList>
            <consortium name="US DOE Joint Genome Institute (JGI-PGF)"/>
            <person name="Lucas S."/>
            <person name="Copeland A."/>
            <person name="Lapidus A."/>
            <person name="Glavina del Rio T."/>
            <person name="Dalin E."/>
            <person name="Tice H."/>
            <person name="Bruce D."/>
            <person name="Goodwin L."/>
            <person name="Pitluck S."/>
            <person name="Kyrpides N."/>
            <person name="Mavromatis K."/>
            <person name="Ivanova N."/>
            <person name="Mikhailova N."/>
            <person name="Chertkov O."/>
            <person name="Brettin T."/>
            <person name="Detter J.C."/>
            <person name="Han C."/>
            <person name="Larimer F."/>
            <person name="Land M."/>
            <person name="Hauser L."/>
            <person name="Markowitz V."/>
            <person name="Cheng J.-F."/>
            <person name="Hugenholtz P."/>
            <person name="Woyke T."/>
            <person name="Wu D."/>
            <person name="Jando M."/>
            <person name="Schneider S."/>
            <person name="Klenk H.-P."/>
            <person name="Eisen J.A."/>
        </authorList>
    </citation>
    <scope>NUCLEOTIDE SEQUENCE [LARGE SCALE GENOMIC DNA]</scope>
    <source>
        <strain evidence="4">ATCC 19993 / DSM 43833 / CBS 139.67 / JCM 10125 / KCTC 9307 / NBRC 14880 / R51</strain>
    </source>
</reference>
<keyword evidence="4" id="KW-1185">Reference proteome</keyword>
<name>D6YAV4_THEBD</name>
<dbReference type="OrthoDB" id="9792858at2"/>
<organism evidence="3 4">
    <name type="scientific">Thermobispora bispora (strain ATCC 19993 / DSM 43833 / CBS 139.67 / JCM 10125 / KCTC 9307 / NBRC 14880 / R51)</name>
    <dbReference type="NCBI Taxonomy" id="469371"/>
    <lineage>
        <taxon>Bacteria</taxon>
        <taxon>Bacillati</taxon>
        <taxon>Actinomycetota</taxon>
        <taxon>Actinomycetes</taxon>
        <taxon>Streptosporangiales</taxon>
        <taxon>Streptosporangiaceae</taxon>
        <taxon>Thermobispora</taxon>
    </lineage>
</organism>
<dbReference type="EMBL" id="CP001874">
    <property type="protein sequence ID" value="ADG88321.1"/>
    <property type="molecule type" value="Genomic_DNA"/>
</dbReference>
<keyword evidence="1" id="KW-0560">Oxidoreductase</keyword>
<dbReference type="GO" id="GO:0010181">
    <property type="term" value="F:FMN binding"/>
    <property type="evidence" value="ECO:0007669"/>
    <property type="project" value="InterPro"/>
</dbReference>
<dbReference type="PANTHER" id="PTHR30466:SF1">
    <property type="entry name" value="FMN REDUCTASE (NADH) RUTF"/>
    <property type="match status" value="1"/>
</dbReference>
<dbReference type="Gene3D" id="2.30.110.10">
    <property type="entry name" value="Electron Transport, Fmn-binding Protein, Chain A"/>
    <property type="match status" value="1"/>
</dbReference>
<dbReference type="GO" id="GO:0042602">
    <property type="term" value="F:riboflavin reductase (NADPH) activity"/>
    <property type="evidence" value="ECO:0007669"/>
    <property type="project" value="TreeGrafter"/>
</dbReference>
<dbReference type="STRING" id="469371.Tbis_1607"/>
<evidence type="ECO:0000256" key="1">
    <source>
        <dbReference type="ARBA" id="ARBA00023002"/>
    </source>
</evidence>
<dbReference type="InterPro" id="IPR012349">
    <property type="entry name" value="Split_barrel_FMN-bd"/>
</dbReference>
<dbReference type="SUPFAM" id="SSF50475">
    <property type="entry name" value="FMN-binding split barrel"/>
    <property type="match status" value="1"/>
</dbReference>
<feature type="domain" description="Flavin reductase like" evidence="2">
    <location>
        <begin position="19"/>
        <end position="163"/>
    </location>
</feature>
<dbReference type="SMART" id="SM00903">
    <property type="entry name" value="Flavin_Reduct"/>
    <property type="match status" value="1"/>
</dbReference>
<evidence type="ECO:0000259" key="2">
    <source>
        <dbReference type="SMART" id="SM00903"/>
    </source>
</evidence>
<dbReference type="HOGENOM" id="CLU_059021_1_1_11"/>
<proteinExistence type="predicted"/>
<dbReference type="AlphaFoldDB" id="D6YAV4"/>
<dbReference type="PANTHER" id="PTHR30466">
    <property type="entry name" value="FLAVIN REDUCTASE"/>
    <property type="match status" value="1"/>
</dbReference>
<dbReference type="GO" id="GO:0006208">
    <property type="term" value="P:pyrimidine nucleobase catabolic process"/>
    <property type="evidence" value="ECO:0007669"/>
    <property type="project" value="TreeGrafter"/>
</dbReference>
<dbReference type="InterPro" id="IPR002563">
    <property type="entry name" value="Flavin_Rdtase-like_dom"/>
</dbReference>
<sequence>MTETISRTAVDATRFRQALSVHAAGVVIITARSEGVAVGLTATSFSSVSLDPPLVSFYIGRESATWPWLRQADLFAVNILAGHQAQLAARFARKGIDRFAAPTRWSPGPYGTPLLDDVAAHLICTPYETMPIGDHYLVVGLVTDVSVHDPSHPLLYHRGRFGNFVPQT</sequence>
<dbReference type="eggNOG" id="COG1853">
    <property type="taxonomic scope" value="Bacteria"/>
</dbReference>
<dbReference type="Pfam" id="PF01613">
    <property type="entry name" value="Flavin_Reduct"/>
    <property type="match status" value="1"/>
</dbReference>
<dbReference type="Proteomes" id="UP000006640">
    <property type="component" value="Chromosome"/>
</dbReference>
<protein>
    <submittedName>
        <fullName evidence="3">Flavin reductase domain protein FMN-binding protein</fullName>
    </submittedName>
</protein>
<accession>D6YAV4</accession>
<evidence type="ECO:0000313" key="3">
    <source>
        <dbReference type="EMBL" id="ADG88321.1"/>
    </source>
</evidence>
<dbReference type="InterPro" id="IPR050268">
    <property type="entry name" value="NADH-dep_flavin_reductase"/>
</dbReference>
<dbReference type="RefSeq" id="WP_013131854.1">
    <property type="nucleotide sequence ID" value="NC_014165.1"/>
</dbReference>
<gene>
    <name evidence="3" type="ordered locus">Tbis_1607</name>
</gene>